<comment type="pathway">
    <text evidence="5">Carbohydrate degradation; glycolysis; D-glyceraldehyde 3-phosphate and glycerone phosphate from D-glucose: step 2/4.</text>
</comment>
<dbReference type="GO" id="GO:0004347">
    <property type="term" value="F:glucose-6-phosphate isomerase activity"/>
    <property type="evidence" value="ECO:0007669"/>
    <property type="project" value="UniProtKB-EC"/>
</dbReference>
<evidence type="ECO:0000256" key="1">
    <source>
        <dbReference type="ARBA" id="ARBA00011952"/>
    </source>
</evidence>
<accession>J5KQP4</accession>
<evidence type="ECO:0000256" key="3">
    <source>
        <dbReference type="ARBA" id="ARBA00023152"/>
    </source>
</evidence>
<dbReference type="GO" id="GO:0006094">
    <property type="term" value="P:gluconeogenesis"/>
    <property type="evidence" value="ECO:0007669"/>
    <property type="project" value="UniProtKB-KW"/>
</dbReference>
<dbReference type="PROSITE" id="PS51463">
    <property type="entry name" value="P_GLUCOSE_ISOMERASE_3"/>
    <property type="match status" value="1"/>
</dbReference>
<dbReference type="EC" id="5.3.1.9" evidence="1 5"/>
<evidence type="ECO:0000256" key="4">
    <source>
        <dbReference type="ARBA" id="ARBA00023235"/>
    </source>
</evidence>
<dbReference type="PRINTS" id="PR00662">
    <property type="entry name" value="G6PISOMERASE"/>
</dbReference>
<comment type="catalytic activity">
    <reaction evidence="5">
        <text>alpha-D-glucose 6-phosphate = beta-D-fructose 6-phosphate</text>
        <dbReference type="Rhea" id="RHEA:11816"/>
        <dbReference type="ChEBI" id="CHEBI:57634"/>
        <dbReference type="ChEBI" id="CHEBI:58225"/>
        <dbReference type="EC" id="5.3.1.9"/>
    </reaction>
</comment>
<dbReference type="InterPro" id="IPR018189">
    <property type="entry name" value="Phosphoglucose_isomerase_CS"/>
</dbReference>
<sequence>MTQSNNNFLYSYEDECISYKSLFPVFSREDFNELDKTFSQLDIDTEINKLFSEYKINTTEDQAALHHVYRSAYGENVSNVSSHFYEIAKSSIEQCINLKAKLLENNIKNIVTIGIGGSFEGPKLLLETLTQKHDRSFNHIFLTGPDTQEFIDEIEPLNKAETFFIVSSKSFSTDETMQSLNLARNWIGADFKFKDHFICITSQLEKAKTFGFDEASAIQFPNEIGGRYSMWSPISLAAILELEDDFINFLKGGSLADKNLNSNTSYLEFIKTIVFSDIWHNNFDKKHIRVLLAYSWKLRFLTDYVQQLEMESIGKNANPSSRFKKTGQTIFGGFGSTAQHSYFQLLHQGTASFCADIICVETDKKNNELLFAQSQAQSSLLAFGADVDLEDHERVNGQSPVNLFS</sequence>
<dbReference type="GO" id="GO:0097367">
    <property type="term" value="F:carbohydrate derivative binding"/>
    <property type="evidence" value="ECO:0007669"/>
    <property type="project" value="InterPro"/>
</dbReference>
<dbReference type="InterPro" id="IPR001672">
    <property type="entry name" value="G6P_Isomerase"/>
</dbReference>
<organism evidence="6 7">
    <name type="scientific">SAR86 cluster bacterium SAR86B</name>
    <dbReference type="NCBI Taxonomy" id="1123867"/>
    <lineage>
        <taxon>Bacteria</taxon>
        <taxon>Pseudomonadati</taxon>
        <taxon>Pseudomonadota</taxon>
        <taxon>Gammaproteobacteria</taxon>
        <taxon>SAR86 cluster</taxon>
    </lineage>
</organism>
<dbReference type="Proteomes" id="UP000010116">
    <property type="component" value="Unassembled WGS sequence"/>
</dbReference>
<name>J5KQP4_9GAMM</name>
<dbReference type="CDD" id="cd05016">
    <property type="entry name" value="SIS_PGI_2"/>
    <property type="match status" value="1"/>
</dbReference>
<dbReference type="GO" id="GO:0051156">
    <property type="term" value="P:glucose 6-phosphate metabolic process"/>
    <property type="evidence" value="ECO:0007669"/>
    <property type="project" value="TreeGrafter"/>
</dbReference>
<dbReference type="AlphaFoldDB" id="J5KQP4"/>
<dbReference type="EMBL" id="JH611164">
    <property type="protein sequence ID" value="EJP73796.1"/>
    <property type="molecule type" value="Genomic_DNA"/>
</dbReference>
<keyword evidence="2 5" id="KW-0312">Gluconeogenesis</keyword>
<protein>
    <recommendedName>
        <fullName evidence="1 5">Glucose-6-phosphate isomerase</fullName>
        <ecNumber evidence="1 5">5.3.1.9</ecNumber>
    </recommendedName>
</protein>
<dbReference type="HOGENOM" id="CLU_017947_3_1_6"/>
<dbReference type="Pfam" id="PF00342">
    <property type="entry name" value="PGI"/>
    <property type="match status" value="1"/>
</dbReference>
<dbReference type="GO" id="GO:0048029">
    <property type="term" value="F:monosaccharide binding"/>
    <property type="evidence" value="ECO:0007669"/>
    <property type="project" value="TreeGrafter"/>
</dbReference>
<dbReference type="UniPathway" id="UPA00109">
    <property type="reaction ID" value="UER00181"/>
</dbReference>
<dbReference type="InterPro" id="IPR046348">
    <property type="entry name" value="SIS_dom_sf"/>
</dbReference>
<keyword evidence="4 5" id="KW-0413">Isomerase</keyword>
<gene>
    <name evidence="6" type="primary">pgi</name>
    <name evidence="6" type="ORF">NT02SARS_0705</name>
</gene>
<dbReference type="PANTHER" id="PTHR11469:SF1">
    <property type="entry name" value="GLUCOSE-6-PHOSPHATE ISOMERASE"/>
    <property type="match status" value="1"/>
</dbReference>
<dbReference type="InterPro" id="IPR035482">
    <property type="entry name" value="SIS_PGI_2"/>
</dbReference>
<evidence type="ECO:0000256" key="5">
    <source>
        <dbReference type="RuleBase" id="RU000612"/>
    </source>
</evidence>
<evidence type="ECO:0000313" key="6">
    <source>
        <dbReference type="EMBL" id="EJP73796.1"/>
    </source>
</evidence>
<evidence type="ECO:0000256" key="2">
    <source>
        <dbReference type="ARBA" id="ARBA00022432"/>
    </source>
</evidence>
<dbReference type="PANTHER" id="PTHR11469">
    <property type="entry name" value="GLUCOSE-6-PHOSPHATE ISOMERASE"/>
    <property type="match status" value="1"/>
</dbReference>
<evidence type="ECO:0000313" key="7">
    <source>
        <dbReference type="Proteomes" id="UP000010116"/>
    </source>
</evidence>
<comment type="similarity">
    <text evidence="5">Belongs to the GPI family.</text>
</comment>
<dbReference type="GO" id="GO:0006096">
    <property type="term" value="P:glycolytic process"/>
    <property type="evidence" value="ECO:0007669"/>
    <property type="project" value="UniProtKB-UniPathway"/>
</dbReference>
<dbReference type="GO" id="GO:0005829">
    <property type="term" value="C:cytosol"/>
    <property type="evidence" value="ECO:0007669"/>
    <property type="project" value="TreeGrafter"/>
</dbReference>
<dbReference type="SUPFAM" id="SSF53697">
    <property type="entry name" value="SIS domain"/>
    <property type="match status" value="1"/>
</dbReference>
<dbReference type="Gene3D" id="3.40.50.10490">
    <property type="entry name" value="Glucose-6-phosphate isomerase like protein, domain 1"/>
    <property type="match status" value="2"/>
</dbReference>
<dbReference type="PROSITE" id="PS00765">
    <property type="entry name" value="P_GLUCOSE_ISOMERASE_1"/>
    <property type="match status" value="1"/>
</dbReference>
<keyword evidence="3 5" id="KW-0324">Glycolysis</keyword>
<proteinExistence type="inferred from homology"/>
<reference evidence="6 7" key="1">
    <citation type="journal article" date="2012" name="ISME J.">
        <title>Genomic insights to SAR86, an abundant and uncultivated marine bacterial lineage.</title>
        <authorList>
            <person name="Dupont C.L."/>
            <person name="Rusch D.B."/>
            <person name="Yooseph S."/>
            <person name="Lombardo M.J."/>
            <person name="Richter R.A."/>
            <person name="Valas R."/>
            <person name="Novotny M."/>
            <person name="Yee-Greenbaum J."/>
            <person name="Selengut J.D."/>
            <person name="Haft D.H."/>
            <person name="Halpern A.L."/>
            <person name="Lasken R.S."/>
            <person name="Nealson K."/>
            <person name="Friedman R."/>
            <person name="Venter J.C."/>
        </authorList>
    </citation>
    <scope>NUCLEOTIDE SEQUENCE [LARGE SCALE GENOMIC DNA]</scope>
</reference>